<reference evidence="2 3" key="1">
    <citation type="submission" date="2024-03" db="EMBL/GenBank/DDBJ databases">
        <authorList>
            <person name="Martinez-Hernandez J."/>
        </authorList>
    </citation>
    <scope>NUCLEOTIDE SEQUENCE [LARGE SCALE GENOMIC DNA]</scope>
</reference>
<dbReference type="AlphaFoldDB" id="A0AAV1XI99"/>
<dbReference type="Proteomes" id="UP001497480">
    <property type="component" value="Unassembled WGS sequence"/>
</dbReference>
<dbReference type="GO" id="GO:0003729">
    <property type="term" value="F:mRNA binding"/>
    <property type="evidence" value="ECO:0007669"/>
    <property type="project" value="InterPro"/>
</dbReference>
<feature type="domain" description="PCFS4-like zinc finger" evidence="1">
    <location>
        <begin position="1"/>
        <end position="66"/>
    </location>
</feature>
<comment type="caution">
    <text evidence="2">The sequence shown here is derived from an EMBL/GenBank/DDBJ whole genome shotgun (WGS) entry which is preliminary data.</text>
</comment>
<dbReference type="InterPro" id="IPR045154">
    <property type="entry name" value="PCF11-like"/>
</dbReference>
<proteinExistence type="predicted"/>
<organism evidence="2 3">
    <name type="scientific">Lupinus luteus</name>
    <name type="common">European yellow lupine</name>
    <dbReference type="NCBI Taxonomy" id="3873"/>
    <lineage>
        <taxon>Eukaryota</taxon>
        <taxon>Viridiplantae</taxon>
        <taxon>Streptophyta</taxon>
        <taxon>Embryophyta</taxon>
        <taxon>Tracheophyta</taxon>
        <taxon>Spermatophyta</taxon>
        <taxon>Magnoliopsida</taxon>
        <taxon>eudicotyledons</taxon>
        <taxon>Gunneridae</taxon>
        <taxon>Pentapetalae</taxon>
        <taxon>rosids</taxon>
        <taxon>fabids</taxon>
        <taxon>Fabales</taxon>
        <taxon>Fabaceae</taxon>
        <taxon>Papilionoideae</taxon>
        <taxon>50 kb inversion clade</taxon>
        <taxon>genistoids sensu lato</taxon>
        <taxon>core genistoids</taxon>
        <taxon>Genisteae</taxon>
        <taxon>Lupinus</taxon>
    </lineage>
</organism>
<dbReference type="Pfam" id="PF23228">
    <property type="entry name" value="zf_PCFS4"/>
    <property type="match status" value="1"/>
</dbReference>
<dbReference type="GO" id="GO:0031124">
    <property type="term" value="P:mRNA 3'-end processing"/>
    <property type="evidence" value="ECO:0007669"/>
    <property type="project" value="InterPro"/>
</dbReference>
<dbReference type="EMBL" id="CAXHTB010000015">
    <property type="protein sequence ID" value="CAL0321454.1"/>
    <property type="molecule type" value="Genomic_DNA"/>
</dbReference>
<dbReference type="PANTHER" id="PTHR15921:SF3">
    <property type="entry name" value="PRE-MRNA CLEAVAGE COMPLEX 2 PROTEIN PCF11"/>
    <property type="match status" value="1"/>
</dbReference>
<dbReference type="PANTHER" id="PTHR15921">
    <property type="entry name" value="PRE-MRNA CLEAVAGE COMPLEX II"/>
    <property type="match status" value="1"/>
</dbReference>
<dbReference type="GO" id="GO:0006369">
    <property type="term" value="P:termination of RNA polymerase II transcription"/>
    <property type="evidence" value="ECO:0007669"/>
    <property type="project" value="InterPro"/>
</dbReference>
<sequence>MVLEDENQCLCLLCGELFEDFYSQENDWWKFKGVIYMINSDNNSDIGIGNAITASGHIIHAKCLSENFIYNNIKNIEVRKIRQRYKKPNMYGV</sequence>
<evidence type="ECO:0000313" key="3">
    <source>
        <dbReference type="Proteomes" id="UP001497480"/>
    </source>
</evidence>
<name>A0AAV1XI99_LUPLU</name>
<dbReference type="InterPro" id="IPR057242">
    <property type="entry name" value="PCFS4-like"/>
</dbReference>
<evidence type="ECO:0000259" key="1">
    <source>
        <dbReference type="Pfam" id="PF23228"/>
    </source>
</evidence>
<accession>A0AAV1XI99</accession>
<dbReference type="GO" id="GO:0000993">
    <property type="term" value="F:RNA polymerase II complex binding"/>
    <property type="evidence" value="ECO:0007669"/>
    <property type="project" value="InterPro"/>
</dbReference>
<keyword evidence="3" id="KW-1185">Reference proteome</keyword>
<evidence type="ECO:0000313" key="2">
    <source>
        <dbReference type="EMBL" id="CAL0321454.1"/>
    </source>
</evidence>
<protein>
    <recommendedName>
        <fullName evidence="1">PCFS4-like zinc finger domain-containing protein</fullName>
    </recommendedName>
</protein>
<dbReference type="GO" id="GO:0005737">
    <property type="term" value="C:cytoplasm"/>
    <property type="evidence" value="ECO:0007669"/>
    <property type="project" value="TreeGrafter"/>
</dbReference>
<dbReference type="GO" id="GO:0005849">
    <property type="term" value="C:mRNA cleavage factor complex"/>
    <property type="evidence" value="ECO:0007669"/>
    <property type="project" value="TreeGrafter"/>
</dbReference>
<gene>
    <name evidence="2" type="ORF">LLUT_LOCUS22514</name>
</gene>